<dbReference type="Gene3D" id="1.25.40.390">
    <property type="match status" value="1"/>
</dbReference>
<evidence type="ECO:0000259" key="6">
    <source>
        <dbReference type="Pfam" id="PF07980"/>
    </source>
</evidence>
<dbReference type="AlphaFoldDB" id="A0A381QBX2"/>
<accession>A0A381QBX2</accession>
<keyword evidence="2" id="KW-0732">Signal</keyword>
<evidence type="ECO:0000313" key="7">
    <source>
        <dbReference type="EMBL" id="SUZ76842.1"/>
    </source>
</evidence>
<comment type="subcellular location">
    <subcellularLocation>
        <location evidence="1">Cell outer membrane</location>
    </subcellularLocation>
</comment>
<keyword evidence="4" id="KW-0998">Cell outer membrane</keyword>
<evidence type="ECO:0000256" key="3">
    <source>
        <dbReference type="ARBA" id="ARBA00023136"/>
    </source>
</evidence>
<evidence type="ECO:0000256" key="5">
    <source>
        <dbReference type="SAM" id="MobiDB-lite"/>
    </source>
</evidence>
<proteinExistence type="predicted"/>
<dbReference type="Pfam" id="PF07980">
    <property type="entry name" value="SusD_RagB"/>
    <property type="match status" value="1"/>
</dbReference>
<reference evidence="7" key="1">
    <citation type="submission" date="2018-05" db="EMBL/GenBank/DDBJ databases">
        <authorList>
            <person name="Lanie J.A."/>
            <person name="Ng W.-L."/>
            <person name="Kazmierczak K.M."/>
            <person name="Andrzejewski T.M."/>
            <person name="Davidsen T.M."/>
            <person name="Wayne K.J."/>
            <person name="Tettelin H."/>
            <person name="Glass J.I."/>
            <person name="Rusch D."/>
            <person name="Podicherti R."/>
            <person name="Tsui H.-C.T."/>
            <person name="Winkler M.E."/>
        </authorList>
    </citation>
    <scope>NUCLEOTIDE SEQUENCE</scope>
</reference>
<sequence length="473" mass="50795">MKQRTRYGLWPLIAGFSVLLSGCTLEVLNPGAILDEDLNTPSLMPIVVAGSSAELNDIMDGYAFTGGLLTEDLSGTGSYFSTGQYRLGRFTRDDSEGFWEQTHEAAWASGEAWARLQTVLESAASTNADAARLFYLMGTAHQRLGENFCDVVYDKGGLQPRTASFDSAIIAFNQAKAIGSSASSATYISAGWGGLAQAHVGLGDWSSAVAAAGNVATDFVIEAIYHQAANSNQVYNETWGRAEVGVWATPIARQYNKATDVVNYKSTGDPRVPYTVCGEWTDTNRPPDVTLGVTPTGTCTGQGSGATQGAGGLTAHHRQDKYTERGSNVPTISGTEMRLIEAENAVRSNDAATFIAKINEVRAFHGAGALSAADEAAANSGAGALNWDNCTTWDPTCDVNVIDDMWSILDRERYMTLWLEGRRFWDLHRWDHPFLNGGTLIGPGEPRRASCMPIPEIECTLNENIANTSVCTG</sequence>
<dbReference type="PROSITE" id="PS51257">
    <property type="entry name" value="PROKAR_LIPOPROTEIN"/>
    <property type="match status" value="1"/>
</dbReference>
<dbReference type="EMBL" id="UINC01001294">
    <property type="protein sequence ID" value="SUZ76842.1"/>
    <property type="molecule type" value="Genomic_DNA"/>
</dbReference>
<evidence type="ECO:0000256" key="4">
    <source>
        <dbReference type="ARBA" id="ARBA00023237"/>
    </source>
</evidence>
<dbReference type="InterPro" id="IPR011990">
    <property type="entry name" value="TPR-like_helical_dom_sf"/>
</dbReference>
<dbReference type="GO" id="GO:0009279">
    <property type="term" value="C:cell outer membrane"/>
    <property type="evidence" value="ECO:0007669"/>
    <property type="project" value="UniProtKB-SubCell"/>
</dbReference>
<dbReference type="SUPFAM" id="SSF48452">
    <property type="entry name" value="TPR-like"/>
    <property type="match status" value="1"/>
</dbReference>
<protein>
    <recommendedName>
        <fullName evidence="6">RagB/SusD domain-containing protein</fullName>
    </recommendedName>
</protein>
<feature type="compositionally biased region" description="Gly residues" evidence="5">
    <location>
        <begin position="303"/>
        <end position="312"/>
    </location>
</feature>
<gene>
    <name evidence="7" type="ORF">METZ01_LOCUS29696</name>
</gene>
<feature type="domain" description="RagB/SusD" evidence="6">
    <location>
        <begin position="252"/>
        <end position="437"/>
    </location>
</feature>
<dbReference type="InterPro" id="IPR012944">
    <property type="entry name" value="SusD_RagB_dom"/>
</dbReference>
<feature type="region of interest" description="Disordered" evidence="5">
    <location>
        <begin position="303"/>
        <end position="330"/>
    </location>
</feature>
<keyword evidence="3" id="KW-0472">Membrane</keyword>
<organism evidence="7">
    <name type="scientific">marine metagenome</name>
    <dbReference type="NCBI Taxonomy" id="408172"/>
    <lineage>
        <taxon>unclassified sequences</taxon>
        <taxon>metagenomes</taxon>
        <taxon>ecological metagenomes</taxon>
    </lineage>
</organism>
<name>A0A381QBX2_9ZZZZ</name>
<evidence type="ECO:0000256" key="2">
    <source>
        <dbReference type="ARBA" id="ARBA00022729"/>
    </source>
</evidence>
<evidence type="ECO:0000256" key="1">
    <source>
        <dbReference type="ARBA" id="ARBA00004442"/>
    </source>
</evidence>